<keyword evidence="1" id="KW-0175">Coiled coil</keyword>
<feature type="region of interest" description="Disordered" evidence="2">
    <location>
        <begin position="32"/>
        <end position="54"/>
    </location>
</feature>
<proteinExistence type="predicted"/>
<sequence>MNKTLLLIICDFLLLNLLALTRWEEAIPADPQPTAAQLSATTPEGSAPASKDDDLVSLMKMSLEDERAQREQTLAQLQATEQQLQQREQNLSRLEADRAKLSVSLSETQQSAADLAQRYELAARDANVSKERLAQLQRDLEQTQTEAERRRQEVEKLAQEQAAAREKIENLNVAVKVAEQEKVILRQTAETLKEQVQAEREERVKALETTTQLAQGVGQLAEKSTALTQEIRDNRPINANTLFSEFLANRVQASFTLYRSSLLGGITRDRDPQTVLVRDGENIYAILHVDDTPFTFREANPDWTRVRAAFVKDGARTPVAAINFLSLDPRLVTLPVTEQEAAALGAKIYETALDPFKFPEAVLISNGGKGYAELPFKLDPTQPGYVKMDKPFFSSLRGDLVISKTGELLGIMVNSSYCVVINNFLPAHTLRTGDDMADQKTSVTLNALTARVRALPMKLQ</sequence>
<evidence type="ECO:0000313" key="3">
    <source>
        <dbReference type="EMBL" id="OAM86992.1"/>
    </source>
</evidence>
<evidence type="ECO:0000256" key="2">
    <source>
        <dbReference type="SAM" id="MobiDB-lite"/>
    </source>
</evidence>
<organism evidence="3 4">
    <name type="scientific">Termitidicoccus mucosus</name>
    <dbReference type="NCBI Taxonomy" id="1184151"/>
    <lineage>
        <taxon>Bacteria</taxon>
        <taxon>Pseudomonadati</taxon>
        <taxon>Verrucomicrobiota</taxon>
        <taxon>Opitutia</taxon>
        <taxon>Opitutales</taxon>
        <taxon>Opitutaceae</taxon>
        <taxon>Termitidicoccus</taxon>
    </lineage>
</organism>
<gene>
    <name evidence="3" type="ORF">AW736_25160</name>
</gene>
<name>A0A178IAD8_9BACT</name>
<dbReference type="AlphaFoldDB" id="A0A178IAD8"/>
<protein>
    <submittedName>
        <fullName evidence="3">Uncharacterized protein</fullName>
    </submittedName>
</protein>
<reference evidence="3 4" key="1">
    <citation type="submission" date="2016-01" db="EMBL/GenBank/DDBJ databases">
        <title>High potential of lignocellulose degradation of a new Verrucomicrobia species.</title>
        <authorList>
            <person name="Wang Y."/>
            <person name="Shi Y."/>
            <person name="Qiu Z."/>
            <person name="Liu S."/>
            <person name="Yang H."/>
        </authorList>
    </citation>
    <scope>NUCLEOTIDE SEQUENCE [LARGE SCALE GENOMIC DNA]</scope>
    <source>
        <strain evidence="3 4">TSB47</strain>
    </source>
</reference>
<feature type="coiled-coil region" evidence="1">
    <location>
        <begin position="60"/>
        <end position="209"/>
    </location>
</feature>
<dbReference type="Proteomes" id="UP000078486">
    <property type="component" value="Unassembled WGS sequence"/>
</dbReference>
<accession>A0A178IAD8</accession>
<keyword evidence="4" id="KW-1185">Reference proteome</keyword>
<dbReference type="RefSeq" id="WP_068773050.1">
    <property type="nucleotide sequence ID" value="NZ_CP109796.1"/>
</dbReference>
<evidence type="ECO:0000256" key="1">
    <source>
        <dbReference type="SAM" id="Coils"/>
    </source>
</evidence>
<comment type="caution">
    <text evidence="3">The sequence shown here is derived from an EMBL/GenBank/DDBJ whole genome shotgun (WGS) entry which is preliminary data.</text>
</comment>
<dbReference type="STRING" id="1184151.AW736_25160"/>
<feature type="compositionally biased region" description="Polar residues" evidence="2">
    <location>
        <begin position="34"/>
        <end position="44"/>
    </location>
</feature>
<evidence type="ECO:0000313" key="4">
    <source>
        <dbReference type="Proteomes" id="UP000078486"/>
    </source>
</evidence>
<dbReference type="EMBL" id="LRRQ01000189">
    <property type="protein sequence ID" value="OAM86992.1"/>
    <property type="molecule type" value="Genomic_DNA"/>
</dbReference>
<dbReference type="OrthoDB" id="181250at2"/>